<sequence>MRFLVDAQLPPGLCAWLQEQGFASEHVTETLGGQTPDAAIVGYAERHGLILVSKDDDFVTRFPERSYRLLWFRCGNITNRALSAWLAERWEAIVSKLEDGESLIEVR</sequence>
<proteinExistence type="predicted"/>
<feature type="domain" description="DUF5615" evidence="1">
    <location>
        <begin position="1"/>
        <end position="101"/>
    </location>
</feature>
<dbReference type="STRING" id="1219043.SCH01S_48_00700"/>
<reference evidence="2 3" key="1">
    <citation type="submission" date="2015-04" db="EMBL/GenBank/DDBJ databases">
        <title>Whole genome shotgun sequence of Sphingomonas changbaiensis NBRC 104936.</title>
        <authorList>
            <person name="Katano-Makiyama Y."/>
            <person name="Hosoyama A."/>
            <person name="Hashimoto M."/>
            <person name="Noguchi M."/>
            <person name="Tsuchikane K."/>
            <person name="Ohji S."/>
            <person name="Yamazoe A."/>
            <person name="Ichikawa N."/>
            <person name="Kimura A."/>
            <person name="Fujita N."/>
        </authorList>
    </citation>
    <scope>NUCLEOTIDE SEQUENCE [LARGE SCALE GENOMIC DNA]</scope>
    <source>
        <strain evidence="2 3">NBRC 104936</strain>
    </source>
</reference>
<evidence type="ECO:0000259" key="1">
    <source>
        <dbReference type="Pfam" id="PF18480"/>
    </source>
</evidence>
<dbReference type="AlphaFoldDB" id="A0A0E9MSM7"/>
<evidence type="ECO:0000313" key="2">
    <source>
        <dbReference type="EMBL" id="GAO40411.1"/>
    </source>
</evidence>
<dbReference type="InterPro" id="IPR041049">
    <property type="entry name" value="DUF5615"/>
</dbReference>
<organism evidence="2 3">
    <name type="scientific">Sphingomonas changbaiensis NBRC 104936</name>
    <dbReference type="NCBI Taxonomy" id="1219043"/>
    <lineage>
        <taxon>Bacteria</taxon>
        <taxon>Pseudomonadati</taxon>
        <taxon>Pseudomonadota</taxon>
        <taxon>Alphaproteobacteria</taxon>
        <taxon>Sphingomonadales</taxon>
        <taxon>Sphingomonadaceae</taxon>
        <taxon>Sphingomonas</taxon>
    </lineage>
</organism>
<dbReference type="EMBL" id="BBWU01000048">
    <property type="protein sequence ID" value="GAO40411.1"/>
    <property type="molecule type" value="Genomic_DNA"/>
</dbReference>
<evidence type="ECO:0000313" key="3">
    <source>
        <dbReference type="Proteomes" id="UP000033202"/>
    </source>
</evidence>
<comment type="caution">
    <text evidence="2">The sequence shown here is derived from an EMBL/GenBank/DDBJ whole genome shotgun (WGS) entry which is preliminary data.</text>
</comment>
<accession>A0A0E9MSM7</accession>
<dbReference type="RefSeq" id="WP_046349198.1">
    <property type="nucleotide sequence ID" value="NZ_BBWU01000048.1"/>
</dbReference>
<protein>
    <recommendedName>
        <fullName evidence="1">DUF5615 domain-containing protein</fullName>
    </recommendedName>
</protein>
<keyword evidence="3" id="KW-1185">Reference proteome</keyword>
<dbReference type="OrthoDB" id="27473at2"/>
<gene>
    <name evidence="2" type="ORF">SCH01S_48_00700</name>
</gene>
<name>A0A0E9MSM7_9SPHN</name>
<dbReference type="Pfam" id="PF18480">
    <property type="entry name" value="DUF5615"/>
    <property type="match status" value="1"/>
</dbReference>
<dbReference type="Proteomes" id="UP000033202">
    <property type="component" value="Unassembled WGS sequence"/>
</dbReference>